<reference evidence="1" key="1">
    <citation type="submission" date="2021-02" db="EMBL/GenBank/DDBJ databases">
        <authorList>
            <consortium name="DOE Joint Genome Institute"/>
            <person name="Ahrendt S."/>
            <person name="Looney B.P."/>
            <person name="Miyauchi S."/>
            <person name="Morin E."/>
            <person name="Drula E."/>
            <person name="Courty P.E."/>
            <person name="Chicoki N."/>
            <person name="Fauchery L."/>
            <person name="Kohler A."/>
            <person name="Kuo A."/>
            <person name="Labutti K."/>
            <person name="Pangilinan J."/>
            <person name="Lipzen A."/>
            <person name="Riley R."/>
            <person name="Andreopoulos W."/>
            <person name="He G."/>
            <person name="Johnson J."/>
            <person name="Barry K.W."/>
            <person name="Grigoriev I.V."/>
            <person name="Nagy L."/>
            <person name="Hibbett D."/>
            <person name="Henrissat B."/>
            <person name="Matheny P.B."/>
            <person name="Labbe J."/>
            <person name="Martin F."/>
        </authorList>
    </citation>
    <scope>NUCLEOTIDE SEQUENCE</scope>
    <source>
        <strain evidence="1">EC-137</strain>
    </source>
</reference>
<evidence type="ECO:0000313" key="2">
    <source>
        <dbReference type="Proteomes" id="UP000814128"/>
    </source>
</evidence>
<sequence>MTYTVHDLRSHPLRTLYLIYQALSTALVRIPWWILIYLPRRFRQRPSWSLQKAVMMRLVEHMQGVTSRTDTFRIVGDHLRPSSGRGVKQIWIEPVSGDLVSDQLRVWMEAGHVAPAHIPAYWIDKKGLESTPAGALASPSERILLYLHGGAYVRFSASPKDVIANNAKGILENAPSVTRALSVEYRLSKGRPEVPANAFPAALLDALAAYIYLVRTVNVSPENIVITGDSAGANLAHALTRYLVENVPTGSGLPPVPGALLLLSPWADLSNSHAATWNPAQNADYLGGPDAPLNKYARRAFLGPHGEDGALSRYVSPASINPRAEEASFVGFPRTMIIAGGAESLIRSITTLTERMRRDLGDQLTYYEAKDAVHDFLVFEFWEPERTETLKAIAEWIESADAQALY</sequence>
<dbReference type="EMBL" id="MU273699">
    <property type="protein sequence ID" value="KAI0029087.1"/>
    <property type="molecule type" value="Genomic_DNA"/>
</dbReference>
<accession>A0ACB8QBN8</accession>
<evidence type="ECO:0000313" key="1">
    <source>
        <dbReference type="EMBL" id="KAI0029087.1"/>
    </source>
</evidence>
<name>A0ACB8QBN8_9AGAM</name>
<comment type="caution">
    <text evidence="1">The sequence shown here is derived from an EMBL/GenBank/DDBJ whole genome shotgun (WGS) entry which is preliminary data.</text>
</comment>
<gene>
    <name evidence="1" type="ORF">K488DRAFT_57182</name>
</gene>
<protein>
    <submittedName>
        <fullName evidence="1">Alpha/Beta hydrolase protein</fullName>
    </submittedName>
</protein>
<keyword evidence="1" id="KW-0378">Hydrolase</keyword>
<keyword evidence="2" id="KW-1185">Reference proteome</keyword>
<proteinExistence type="predicted"/>
<reference evidence="1" key="2">
    <citation type="journal article" date="2022" name="New Phytol.">
        <title>Evolutionary transition to the ectomycorrhizal habit in the genomes of a hyperdiverse lineage of mushroom-forming fungi.</title>
        <authorList>
            <person name="Looney B."/>
            <person name="Miyauchi S."/>
            <person name="Morin E."/>
            <person name="Drula E."/>
            <person name="Courty P.E."/>
            <person name="Kohler A."/>
            <person name="Kuo A."/>
            <person name="LaButti K."/>
            <person name="Pangilinan J."/>
            <person name="Lipzen A."/>
            <person name="Riley R."/>
            <person name="Andreopoulos W."/>
            <person name="He G."/>
            <person name="Johnson J."/>
            <person name="Nolan M."/>
            <person name="Tritt A."/>
            <person name="Barry K.W."/>
            <person name="Grigoriev I.V."/>
            <person name="Nagy L.G."/>
            <person name="Hibbett D."/>
            <person name="Henrissat B."/>
            <person name="Matheny P.B."/>
            <person name="Labbe J."/>
            <person name="Martin F.M."/>
        </authorList>
    </citation>
    <scope>NUCLEOTIDE SEQUENCE</scope>
    <source>
        <strain evidence="1">EC-137</strain>
    </source>
</reference>
<organism evidence="1 2">
    <name type="scientific">Vararia minispora EC-137</name>
    <dbReference type="NCBI Taxonomy" id="1314806"/>
    <lineage>
        <taxon>Eukaryota</taxon>
        <taxon>Fungi</taxon>
        <taxon>Dikarya</taxon>
        <taxon>Basidiomycota</taxon>
        <taxon>Agaricomycotina</taxon>
        <taxon>Agaricomycetes</taxon>
        <taxon>Russulales</taxon>
        <taxon>Lachnocladiaceae</taxon>
        <taxon>Vararia</taxon>
    </lineage>
</organism>
<dbReference type="Proteomes" id="UP000814128">
    <property type="component" value="Unassembled WGS sequence"/>
</dbReference>